<dbReference type="InterPro" id="IPR036844">
    <property type="entry name" value="Hint_dom_sf"/>
</dbReference>
<keyword evidence="3" id="KW-1185">Reference proteome</keyword>
<dbReference type="EMBL" id="JACTAG010000002">
    <property type="protein sequence ID" value="MBD3665453.1"/>
    <property type="molecule type" value="Genomic_DNA"/>
</dbReference>
<name>A0A927HGF2_9RHOB</name>
<sequence length="313" mass="33444">MALLELTAQSVNGDPLISGSNINIVNGSVTSLQFTDFDFQLFDPAPGETVSLDGGLTQLTYEFLGYGDVRNDTLQHAAFIRVDMGDGTFDTFAIDMNADGDALPNLATGNTKLTVAGLSSGPAERFPAPACFTPGTMIDTPGGPRLIETLARGDLVSTLDHGAQPLRLMIRNTFHAFGALAPIRIEAGALGNADPLVVSQQHRMLLSGWRAELHFGQSEVLVAAKHLVNGTSIRPVMGGTVDYIHLIFDRHEIVFGAGIPSESFYLGQNDAFSDQGVLAQLKALMPQQDWAAQSQLPTARPVLRRVDMQALAA</sequence>
<comment type="caution">
    <text evidence="2">The sequence shown here is derived from an EMBL/GenBank/DDBJ whole genome shotgun (WGS) entry which is preliminary data.</text>
</comment>
<gene>
    <name evidence="2" type="ORF">H9Q16_16090</name>
</gene>
<dbReference type="Proteomes" id="UP000635142">
    <property type="component" value="Unassembled WGS sequence"/>
</dbReference>
<dbReference type="Gene3D" id="2.170.16.10">
    <property type="entry name" value="Hedgehog/Intein (Hint) domain"/>
    <property type="match status" value="1"/>
</dbReference>
<proteinExistence type="predicted"/>
<dbReference type="InterPro" id="IPR028992">
    <property type="entry name" value="Hedgehog/Intein_dom"/>
</dbReference>
<dbReference type="SUPFAM" id="SSF51294">
    <property type="entry name" value="Hedgehog/intein (Hint) domain"/>
    <property type="match status" value="1"/>
</dbReference>
<evidence type="ECO:0000313" key="2">
    <source>
        <dbReference type="EMBL" id="MBD3665453.1"/>
    </source>
</evidence>
<evidence type="ECO:0000259" key="1">
    <source>
        <dbReference type="Pfam" id="PF13403"/>
    </source>
</evidence>
<organism evidence="2 3">
    <name type="scientific">Sulfitobacter aestuariivivens</name>
    <dbReference type="NCBI Taxonomy" id="2766981"/>
    <lineage>
        <taxon>Bacteria</taxon>
        <taxon>Pseudomonadati</taxon>
        <taxon>Pseudomonadota</taxon>
        <taxon>Alphaproteobacteria</taxon>
        <taxon>Rhodobacterales</taxon>
        <taxon>Roseobacteraceae</taxon>
        <taxon>Sulfitobacter</taxon>
    </lineage>
</organism>
<dbReference type="RefSeq" id="WP_191076426.1">
    <property type="nucleotide sequence ID" value="NZ_JACTAG010000002.1"/>
</dbReference>
<dbReference type="Pfam" id="PF13403">
    <property type="entry name" value="Hint_2"/>
    <property type="match status" value="1"/>
</dbReference>
<dbReference type="AlphaFoldDB" id="A0A927HGF2"/>
<accession>A0A927HGF2</accession>
<reference evidence="2" key="1">
    <citation type="submission" date="2020-08" db="EMBL/GenBank/DDBJ databases">
        <title>Sulfitobacter aestuariivivens sp. nov., isolated from a tidal flat.</title>
        <authorList>
            <person name="Park S."/>
            <person name="Yoon J.-H."/>
        </authorList>
    </citation>
    <scope>NUCLEOTIDE SEQUENCE</scope>
    <source>
        <strain evidence="2">TSTF-M16</strain>
    </source>
</reference>
<feature type="domain" description="Hedgehog/Intein (Hint)" evidence="1">
    <location>
        <begin position="131"/>
        <end position="267"/>
    </location>
</feature>
<protein>
    <submittedName>
        <fullName evidence="2">Hint domain-containing protein</fullName>
    </submittedName>
</protein>
<evidence type="ECO:0000313" key="3">
    <source>
        <dbReference type="Proteomes" id="UP000635142"/>
    </source>
</evidence>